<dbReference type="CDD" id="cd00616">
    <property type="entry name" value="AHBA_syn"/>
    <property type="match status" value="1"/>
</dbReference>
<name>A0A833NXP2_UNCSA</name>
<feature type="modified residue" description="N6-(pyridoxal phosphate)lysine" evidence="2">
    <location>
        <position position="185"/>
    </location>
</feature>
<accession>A0A833NXP2</accession>
<gene>
    <name evidence="4" type="ORF">FD145_49</name>
</gene>
<dbReference type="Pfam" id="PF01041">
    <property type="entry name" value="DegT_DnrJ_EryC1"/>
    <property type="match status" value="1"/>
</dbReference>
<dbReference type="GO" id="GO:0030170">
    <property type="term" value="F:pyridoxal phosphate binding"/>
    <property type="evidence" value="ECO:0007669"/>
    <property type="project" value="TreeGrafter"/>
</dbReference>
<dbReference type="InterPro" id="IPR015424">
    <property type="entry name" value="PyrdxlP-dep_Trfase"/>
</dbReference>
<comment type="similarity">
    <text evidence="3">Belongs to the DegT/DnrJ/EryC1 family.</text>
</comment>
<dbReference type="Proteomes" id="UP000488506">
    <property type="component" value="Unassembled WGS sequence"/>
</dbReference>
<dbReference type="Gene3D" id="3.40.640.10">
    <property type="entry name" value="Type I PLP-dependent aspartate aminotransferase-like (Major domain)"/>
    <property type="match status" value="1"/>
</dbReference>
<dbReference type="PANTHER" id="PTHR30244:SF34">
    <property type="entry name" value="DTDP-4-AMINO-4,6-DIDEOXYGALACTOSE TRANSAMINASE"/>
    <property type="match status" value="1"/>
</dbReference>
<dbReference type="EMBL" id="WPAF01000001">
    <property type="protein sequence ID" value="KAF0135223.1"/>
    <property type="molecule type" value="Genomic_DNA"/>
</dbReference>
<protein>
    <submittedName>
        <fullName evidence="4">Glutamine--scyllo-inositol transaminase</fullName>
    </submittedName>
</protein>
<sequence>MKVVAAKPFFTEEDMENIARDIKKCLKDGTLTFGPKVREFEESFAKYIGVKHAIAVNSGTCSLEIPLKFFDVKDKEVIVPTNSFVASANTVIFAGGRPVIADIKRETLDIDPQDALKKITPKTKGIMVVHLAGLIPPEMDEIKKICKEKDLFLIEDAAQAQGATFNSHKAGSLGDAGSFSFFPTKVMTTGEGGMVTTNNDKLDEFARSMRHHGRVGALHSRLGYNWRMSDINAVIGIYQLKRLEEFVKERNRLAQRYSEGLKRIKGIRPISVPSNIRHCYYKYPVLLEGKMNARTLENILQEKYDISTATLYQTPIHLQPIYRDIFEYKEGDLPIAEEVLSKHELCLPMFVGLTDEQVDYVLEALEKEYQ</sequence>
<dbReference type="AlphaFoldDB" id="A0A833NXP2"/>
<proteinExistence type="inferred from homology"/>
<comment type="caution">
    <text evidence="4">The sequence shown here is derived from an EMBL/GenBank/DDBJ whole genome shotgun (WGS) entry which is preliminary data.</text>
</comment>
<dbReference type="InterPro" id="IPR015422">
    <property type="entry name" value="PyrdxlP-dep_Trfase_small"/>
</dbReference>
<evidence type="ECO:0000313" key="4">
    <source>
        <dbReference type="EMBL" id="KAF0135223.1"/>
    </source>
</evidence>
<feature type="active site" description="Proton acceptor" evidence="1">
    <location>
        <position position="185"/>
    </location>
</feature>
<dbReference type="PANTHER" id="PTHR30244">
    <property type="entry name" value="TRANSAMINASE"/>
    <property type="match status" value="1"/>
</dbReference>
<evidence type="ECO:0000256" key="3">
    <source>
        <dbReference type="RuleBase" id="RU004508"/>
    </source>
</evidence>
<keyword evidence="2 3" id="KW-0663">Pyridoxal phosphate</keyword>
<evidence type="ECO:0000256" key="1">
    <source>
        <dbReference type="PIRSR" id="PIRSR000390-1"/>
    </source>
</evidence>
<evidence type="ECO:0000256" key="2">
    <source>
        <dbReference type="PIRSR" id="PIRSR000390-2"/>
    </source>
</evidence>
<dbReference type="GO" id="GO:0000271">
    <property type="term" value="P:polysaccharide biosynthetic process"/>
    <property type="evidence" value="ECO:0007669"/>
    <property type="project" value="TreeGrafter"/>
</dbReference>
<dbReference type="SUPFAM" id="SSF53383">
    <property type="entry name" value="PLP-dependent transferases"/>
    <property type="match status" value="1"/>
</dbReference>
<dbReference type="InterPro" id="IPR015421">
    <property type="entry name" value="PyrdxlP-dep_Trfase_major"/>
</dbReference>
<dbReference type="PIRSF" id="PIRSF000390">
    <property type="entry name" value="PLP_StrS"/>
    <property type="match status" value="1"/>
</dbReference>
<dbReference type="Gene3D" id="3.90.1150.10">
    <property type="entry name" value="Aspartate Aminotransferase, domain 1"/>
    <property type="match status" value="1"/>
</dbReference>
<evidence type="ECO:0000313" key="5">
    <source>
        <dbReference type="Proteomes" id="UP000488506"/>
    </source>
</evidence>
<reference evidence="4 5" key="1">
    <citation type="submission" date="2019-12" db="EMBL/GenBank/DDBJ databases">
        <authorList>
            <person name="Wolfe R."/>
            <person name="Danczak R."/>
            <person name="Wilkins M."/>
        </authorList>
    </citation>
    <scope>NUCLEOTIDE SEQUENCE [LARGE SCALE GENOMIC DNA]</scope>
    <source>
        <strain evidence="4">X2_MaxBin.013</strain>
    </source>
</reference>
<organism evidence="4 5">
    <name type="scientific">Candidatus Saganbacteria bacterium</name>
    <dbReference type="NCBI Taxonomy" id="2575572"/>
    <lineage>
        <taxon>Bacteria</taxon>
        <taxon>Bacillati</taxon>
        <taxon>Saganbacteria</taxon>
    </lineage>
</organism>
<dbReference type="InterPro" id="IPR000653">
    <property type="entry name" value="DegT/StrS_aminotransferase"/>
</dbReference>
<dbReference type="GO" id="GO:0008483">
    <property type="term" value="F:transaminase activity"/>
    <property type="evidence" value="ECO:0007669"/>
    <property type="project" value="TreeGrafter"/>
</dbReference>